<evidence type="ECO:0000259" key="1">
    <source>
        <dbReference type="Pfam" id="PF01966"/>
    </source>
</evidence>
<gene>
    <name evidence="2" type="ORF">H8717_13645</name>
</gene>
<dbReference type="Gene3D" id="1.10.3210.10">
    <property type="entry name" value="Hypothetical protein af1432"/>
    <property type="match status" value="1"/>
</dbReference>
<protein>
    <submittedName>
        <fullName evidence="2">HD domain-containing protein</fullName>
    </submittedName>
</protein>
<reference evidence="2 3" key="1">
    <citation type="submission" date="2020-08" db="EMBL/GenBank/DDBJ databases">
        <title>Genome public.</title>
        <authorList>
            <person name="Liu C."/>
            <person name="Sun Q."/>
        </authorList>
    </citation>
    <scope>NUCLEOTIDE SEQUENCE [LARGE SCALE GENOMIC DNA]</scope>
    <source>
        <strain evidence="2 3">BX1</strain>
    </source>
</reference>
<dbReference type="SUPFAM" id="SSF109604">
    <property type="entry name" value="HD-domain/PDEase-like"/>
    <property type="match status" value="1"/>
</dbReference>
<dbReference type="Pfam" id="PF01966">
    <property type="entry name" value="HD"/>
    <property type="match status" value="1"/>
</dbReference>
<sequence length="189" mass="21497">MTPKEEFTALYQAHITRPGADKLLAFLEKSDFFLAPASTRFHLACRGGLLEHSLNVGRLMLRYSDEAPESLAICGLLHDLCKTNYYKESTRNVKNEATGQWEKQPFFQVEDSFPYGHGEKSVYMIEQFFRLKAPEAMAIRWHMGGFDDAVKGGSFSISKAYERYPLAVKLHLCDIEATYLIEARQSSAQ</sequence>
<name>A0ABR7NM06_9FIRM</name>
<dbReference type="CDD" id="cd00077">
    <property type="entry name" value="HDc"/>
    <property type="match status" value="1"/>
</dbReference>
<dbReference type="InterPro" id="IPR003607">
    <property type="entry name" value="HD/PDEase_dom"/>
</dbReference>
<keyword evidence="3" id="KW-1185">Reference proteome</keyword>
<proteinExistence type="predicted"/>
<accession>A0ABR7NM06</accession>
<dbReference type="Proteomes" id="UP000658131">
    <property type="component" value="Unassembled WGS sequence"/>
</dbReference>
<dbReference type="EMBL" id="JACRTB010000031">
    <property type="protein sequence ID" value="MBC8577443.1"/>
    <property type="molecule type" value="Genomic_DNA"/>
</dbReference>
<organism evidence="2 3">
    <name type="scientific">Yanshouia hominis</name>
    <dbReference type="NCBI Taxonomy" id="2763673"/>
    <lineage>
        <taxon>Bacteria</taxon>
        <taxon>Bacillati</taxon>
        <taxon>Bacillota</taxon>
        <taxon>Clostridia</taxon>
        <taxon>Eubacteriales</taxon>
        <taxon>Oscillospiraceae</taxon>
        <taxon>Yanshouia</taxon>
    </lineage>
</organism>
<evidence type="ECO:0000313" key="3">
    <source>
        <dbReference type="Proteomes" id="UP000658131"/>
    </source>
</evidence>
<dbReference type="RefSeq" id="WP_262400849.1">
    <property type="nucleotide sequence ID" value="NZ_JACRTB010000031.1"/>
</dbReference>
<comment type="caution">
    <text evidence="2">The sequence shown here is derived from an EMBL/GenBank/DDBJ whole genome shotgun (WGS) entry which is preliminary data.</text>
</comment>
<dbReference type="InterPro" id="IPR006674">
    <property type="entry name" value="HD_domain"/>
</dbReference>
<evidence type="ECO:0000313" key="2">
    <source>
        <dbReference type="EMBL" id="MBC8577443.1"/>
    </source>
</evidence>
<feature type="domain" description="HD" evidence="1">
    <location>
        <begin position="50"/>
        <end position="149"/>
    </location>
</feature>